<feature type="compositionally biased region" description="Pro residues" evidence="1">
    <location>
        <begin position="305"/>
        <end position="319"/>
    </location>
</feature>
<feature type="compositionally biased region" description="Acidic residues" evidence="1">
    <location>
        <begin position="79"/>
        <end position="96"/>
    </location>
</feature>
<evidence type="ECO:0000313" key="2">
    <source>
        <dbReference type="EMBL" id="RXK38760.1"/>
    </source>
</evidence>
<dbReference type="VEuPathDB" id="FungiDB:TREMEDRAFT_64825"/>
<evidence type="ECO:0000313" key="3">
    <source>
        <dbReference type="Proteomes" id="UP000289152"/>
    </source>
</evidence>
<feature type="region of interest" description="Disordered" evidence="1">
    <location>
        <begin position="158"/>
        <end position="223"/>
    </location>
</feature>
<accession>A0A4Q1BM34</accession>
<feature type="compositionally biased region" description="Low complexity" evidence="1">
    <location>
        <begin position="118"/>
        <end position="130"/>
    </location>
</feature>
<dbReference type="AlphaFoldDB" id="A0A4Q1BM34"/>
<feature type="region of interest" description="Disordered" evidence="1">
    <location>
        <begin position="1"/>
        <end position="134"/>
    </location>
</feature>
<evidence type="ECO:0000256" key="1">
    <source>
        <dbReference type="SAM" id="MobiDB-lite"/>
    </source>
</evidence>
<dbReference type="InParanoid" id="A0A4Q1BM34"/>
<protein>
    <submittedName>
        <fullName evidence="2">Uncharacterized protein</fullName>
    </submittedName>
</protein>
<feature type="compositionally biased region" description="Polar residues" evidence="1">
    <location>
        <begin position="238"/>
        <end position="267"/>
    </location>
</feature>
<keyword evidence="3" id="KW-1185">Reference proteome</keyword>
<name>A0A4Q1BM34_TREME</name>
<dbReference type="EMBL" id="SDIL01000042">
    <property type="protein sequence ID" value="RXK38760.1"/>
    <property type="molecule type" value="Genomic_DNA"/>
</dbReference>
<feature type="region of interest" description="Disordered" evidence="1">
    <location>
        <begin position="238"/>
        <end position="342"/>
    </location>
</feature>
<organism evidence="2 3">
    <name type="scientific">Tremella mesenterica</name>
    <name type="common">Jelly fungus</name>
    <dbReference type="NCBI Taxonomy" id="5217"/>
    <lineage>
        <taxon>Eukaryota</taxon>
        <taxon>Fungi</taxon>
        <taxon>Dikarya</taxon>
        <taxon>Basidiomycota</taxon>
        <taxon>Agaricomycotina</taxon>
        <taxon>Tremellomycetes</taxon>
        <taxon>Tremellales</taxon>
        <taxon>Tremellaceae</taxon>
        <taxon>Tremella</taxon>
    </lineage>
</organism>
<reference evidence="2 3" key="1">
    <citation type="submission" date="2016-06" db="EMBL/GenBank/DDBJ databases">
        <title>Evolution of pathogenesis and genome organization in the Tremellales.</title>
        <authorList>
            <person name="Cuomo C."/>
            <person name="Litvintseva A."/>
            <person name="Heitman J."/>
            <person name="Chen Y."/>
            <person name="Sun S."/>
            <person name="Springer D."/>
            <person name="Dromer F."/>
            <person name="Young S."/>
            <person name="Zeng Q."/>
            <person name="Chapman S."/>
            <person name="Gujja S."/>
            <person name="Saif S."/>
            <person name="Birren B."/>
        </authorList>
    </citation>
    <scope>NUCLEOTIDE SEQUENCE [LARGE SCALE GENOMIC DNA]</scope>
    <source>
        <strain evidence="2 3">ATCC 28783</strain>
    </source>
</reference>
<comment type="caution">
    <text evidence="2">The sequence shown here is derived from an EMBL/GenBank/DDBJ whole genome shotgun (WGS) entry which is preliminary data.</text>
</comment>
<feature type="compositionally biased region" description="Basic and acidic residues" evidence="1">
    <location>
        <begin position="1"/>
        <end position="20"/>
    </location>
</feature>
<sequence length="517" mass="56642">MKVDGIGRDKSSGEDGDKHVTSSSGEPAKGDNTLSPLPYDPRHQGAQPDQSDSHPVRLGAQDGSKESDGSSSERFTDAMSEDDSDGNEDERFEDAQETPLTDNENVPEMPREEKTVFPSETSPSTISPPTQHYYYYDPAPLNHHLVIGNRSSNVSTAENDTYFDCPPAPPSEEKDGRTTIGHGLPVPGVTGTYPIGGPRRTKPSRLRTCITAEPSDLGSEDEATKHKLRLRHLMTGSAESPINYGSDSHSPKQPSPTDGQSTLTSRGVVQEGSVDDAAPPVSSPDVDDLTLNHCDFDAKGTPTEGSPPPEYQLLPPPVSEAPLHHGSANSDGSDSDWDGSNSDCEGFDSDCEGFNYDWDGFDSNSDLEIPLFEEDFDTPPCNAKEFFSWLRTRLEASNPYMSVSKANEAYLSQTLLDNAICTVLDEAQKIRDIESHFNRYMGRENEDERQKTRLIDDCLTLGLKGEYDLLAERLREAYTEVGAINNTYKALLLDSLLRFGSDCSTRRNTSEDTGRGR</sequence>
<dbReference type="Proteomes" id="UP000289152">
    <property type="component" value="Unassembled WGS sequence"/>
</dbReference>
<proteinExistence type="predicted"/>
<gene>
    <name evidence="2" type="ORF">M231_03936</name>
</gene>